<dbReference type="EMBL" id="JAHDVG010000465">
    <property type="protein sequence ID" value="KAH1184375.1"/>
    <property type="molecule type" value="Genomic_DNA"/>
</dbReference>
<accession>A0A9D3XSE3</accession>
<comment type="caution">
    <text evidence="1">The sequence shown here is derived from an EMBL/GenBank/DDBJ whole genome shotgun (WGS) entry which is preliminary data.</text>
</comment>
<protein>
    <submittedName>
        <fullName evidence="1">Uncharacterized protein</fullName>
    </submittedName>
</protein>
<evidence type="ECO:0000313" key="1">
    <source>
        <dbReference type="EMBL" id="KAH1184375.1"/>
    </source>
</evidence>
<dbReference type="Proteomes" id="UP000827986">
    <property type="component" value="Unassembled WGS sequence"/>
</dbReference>
<reference evidence="1" key="1">
    <citation type="submission" date="2021-09" db="EMBL/GenBank/DDBJ databases">
        <title>The genome of Mauremys mutica provides insights into the evolution of semi-aquatic lifestyle.</title>
        <authorList>
            <person name="Gong S."/>
            <person name="Gao Y."/>
        </authorList>
    </citation>
    <scope>NUCLEOTIDE SEQUENCE</scope>
    <source>
        <strain evidence="1">MM-2020</strain>
        <tissue evidence="1">Muscle</tissue>
    </source>
</reference>
<name>A0A9D3XSE3_9SAUR</name>
<dbReference type="AlphaFoldDB" id="A0A9D3XSE3"/>
<sequence length="106" mass="11647">MAGACSARAQRALVLPAWEIPLRGSSSLLLPSEPDQAPLSPVRNDLLDNLGRTFVVPPVVGTSHALGARGSYISSYHQLWMETNKSQFCIIPLQWQEYLNPFTLLA</sequence>
<gene>
    <name evidence="1" type="ORF">KIL84_014991</name>
</gene>
<evidence type="ECO:0000313" key="2">
    <source>
        <dbReference type="Proteomes" id="UP000827986"/>
    </source>
</evidence>
<organism evidence="1 2">
    <name type="scientific">Mauremys mutica</name>
    <name type="common">yellowpond turtle</name>
    <dbReference type="NCBI Taxonomy" id="74926"/>
    <lineage>
        <taxon>Eukaryota</taxon>
        <taxon>Metazoa</taxon>
        <taxon>Chordata</taxon>
        <taxon>Craniata</taxon>
        <taxon>Vertebrata</taxon>
        <taxon>Euteleostomi</taxon>
        <taxon>Archelosauria</taxon>
        <taxon>Testudinata</taxon>
        <taxon>Testudines</taxon>
        <taxon>Cryptodira</taxon>
        <taxon>Durocryptodira</taxon>
        <taxon>Testudinoidea</taxon>
        <taxon>Geoemydidae</taxon>
        <taxon>Geoemydinae</taxon>
        <taxon>Mauremys</taxon>
    </lineage>
</organism>
<proteinExistence type="predicted"/>
<keyword evidence="2" id="KW-1185">Reference proteome</keyword>